<sequence length="115" mass="13412">MITKDQIRKHVEAIKNLLDDKDANNITIIDMEKTALMVDFFIIVTGNSDTHMAALRDYVIQYLKEQELPIVNYDKGKGYDWMTIDAGSILVHIFSEKAREFYDLEGLWAEEERIQ</sequence>
<organism evidence="3 4">
    <name type="scientific">Geotoga petraea</name>
    <dbReference type="NCBI Taxonomy" id="28234"/>
    <lineage>
        <taxon>Bacteria</taxon>
        <taxon>Thermotogati</taxon>
        <taxon>Thermotogota</taxon>
        <taxon>Thermotogae</taxon>
        <taxon>Petrotogales</taxon>
        <taxon>Petrotogaceae</taxon>
        <taxon>Geotoga</taxon>
    </lineage>
</organism>
<dbReference type="NCBIfam" id="TIGR00090">
    <property type="entry name" value="rsfS_iojap_ybeB"/>
    <property type="match status" value="1"/>
</dbReference>
<dbReference type="Proteomes" id="UP000199322">
    <property type="component" value="Unassembled WGS sequence"/>
</dbReference>
<dbReference type="RefSeq" id="WP_240724318.1">
    <property type="nucleotide sequence ID" value="NZ_FMYV01000001.1"/>
</dbReference>
<dbReference type="HAMAP" id="MF_01477">
    <property type="entry name" value="Iojap_RsfS"/>
    <property type="match status" value="1"/>
</dbReference>
<dbReference type="InterPro" id="IPR043519">
    <property type="entry name" value="NT_sf"/>
</dbReference>
<dbReference type="SUPFAM" id="SSF81301">
    <property type="entry name" value="Nucleotidyltransferase"/>
    <property type="match status" value="1"/>
</dbReference>
<dbReference type="Pfam" id="PF02410">
    <property type="entry name" value="RsfS"/>
    <property type="match status" value="1"/>
</dbReference>
<dbReference type="PANTHER" id="PTHR21043">
    <property type="entry name" value="IOJAP SUPERFAMILY ORTHOLOG"/>
    <property type="match status" value="1"/>
</dbReference>
<dbReference type="GO" id="GO:0005737">
    <property type="term" value="C:cytoplasm"/>
    <property type="evidence" value="ECO:0007669"/>
    <property type="project" value="UniProtKB-SubCell"/>
</dbReference>
<reference evidence="3 4" key="1">
    <citation type="submission" date="2016-10" db="EMBL/GenBank/DDBJ databases">
        <authorList>
            <person name="de Groot N.N."/>
        </authorList>
    </citation>
    <scope>NUCLEOTIDE SEQUENCE [LARGE SCALE GENOMIC DNA]</scope>
    <source>
        <strain evidence="3 4">WG14</strain>
    </source>
</reference>
<evidence type="ECO:0000256" key="2">
    <source>
        <dbReference type="HAMAP-Rule" id="MF_01477"/>
    </source>
</evidence>
<keyword evidence="4" id="KW-1185">Reference proteome</keyword>
<dbReference type="GO" id="GO:0042256">
    <property type="term" value="P:cytosolic ribosome assembly"/>
    <property type="evidence" value="ECO:0007669"/>
    <property type="project" value="UniProtKB-UniRule"/>
</dbReference>
<comment type="similarity">
    <text evidence="1 2">Belongs to the Iojap/RsfS family.</text>
</comment>
<dbReference type="GO" id="GO:0043023">
    <property type="term" value="F:ribosomal large subunit binding"/>
    <property type="evidence" value="ECO:0007669"/>
    <property type="project" value="TreeGrafter"/>
</dbReference>
<protein>
    <recommendedName>
        <fullName evidence="2">Ribosomal silencing factor RsfS</fullName>
    </recommendedName>
</protein>
<dbReference type="STRING" id="28234.SAMN04488588_0265"/>
<dbReference type="EMBL" id="FMYV01000001">
    <property type="protein sequence ID" value="SDC02116.1"/>
    <property type="molecule type" value="Genomic_DNA"/>
</dbReference>
<evidence type="ECO:0000313" key="4">
    <source>
        <dbReference type="Proteomes" id="UP000199322"/>
    </source>
</evidence>
<keyword evidence="2" id="KW-0678">Repressor</keyword>
<name>A0A1G6I8M8_9BACT</name>
<evidence type="ECO:0000313" key="3">
    <source>
        <dbReference type="EMBL" id="SDC02116.1"/>
    </source>
</evidence>
<evidence type="ECO:0000256" key="1">
    <source>
        <dbReference type="ARBA" id="ARBA00010574"/>
    </source>
</evidence>
<dbReference type="InterPro" id="IPR004394">
    <property type="entry name" value="Iojap/RsfS/C7orf30"/>
</dbReference>
<gene>
    <name evidence="2" type="primary">rsfS</name>
    <name evidence="3" type="ORF">SAMN04488588_0265</name>
</gene>
<comment type="subunit">
    <text evidence="2">Interacts with ribosomal protein uL14 (rplN).</text>
</comment>
<comment type="function">
    <text evidence="2">Functions as a ribosomal silencing factor. Interacts with ribosomal protein uL14 (rplN), blocking formation of intersubunit bridge B8. Prevents association of the 30S and 50S ribosomal subunits and the formation of functional ribosomes, thus repressing translation.</text>
</comment>
<accession>A0A1G6I8M8</accession>
<proteinExistence type="inferred from homology"/>
<dbReference type="Gene3D" id="3.30.460.10">
    <property type="entry name" value="Beta Polymerase, domain 2"/>
    <property type="match status" value="1"/>
</dbReference>
<keyword evidence="2" id="KW-0810">Translation regulation</keyword>
<comment type="subcellular location">
    <subcellularLocation>
        <location evidence="2">Cytoplasm</location>
    </subcellularLocation>
</comment>
<keyword evidence="2" id="KW-0963">Cytoplasm</keyword>
<dbReference type="GO" id="GO:0017148">
    <property type="term" value="P:negative regulation of translation"/>
    <property type="evidence" value="ECO:0007669"/>
    <property type="project" value="UniProtKB-UniRule"/>
</dbReference>
<dbReference type="PANTHER" id="PTHR21043:SF0">
    <property type="entry name" value="MITOCHONDRIAL ASSEMBLY OF RIBOSOMAL LARGE SUBUNIT PROTEIN 1"/>
    <property type="match status" value="1"/>
</dbReference>
<dbReference type="AlphaFoldDB" id="A0A1G6I8M8"/>
<dbReference type="GO" id="GO:0090071">
    <property type="term" value="P:negative regulation of ribosome biogenesis"/>
    <property type="evidence" value="ECO:0007669"/>
    <property type="project" value="UniProtKB-UniRule"/>
</dbReference>